<name>A0A8C1PDX9_CYPCA</name>
<accession>A0A8C1PDX9</accession>
<dbReference type="AlphaFoldDB" id="A0A8C1PDX9"/>
<dbReference type="SUPFAM" id="SSF52540">
    <property type="entry name" value="P-loop containing nucleoside triphosphate hydrolases"/>
    <property type="match status" value="1"/>
</dbReference>
<evidence type="ECO:0000256" key="1">
    <source>
        <dbReference type="SAM" id="MobiDB-lite"/>
    </source>
</evidence>
<dbReference type="InterPro" id="IPR027417">
    <property type="entry name" value="P-loop_NTPase"/>
</dbReference>
<reference evidence="2" key="2">
    <citation type="submission" date="2025-09" db="UniProtKB">
        <authorList>
            <consortium name="Ensembl"/>
        </authorList>
    </citation>
    <scope>IDENTIFICATION</scope>
</reference>
<dbReference type="Gene3D" id="3.40.50.300">
    <property type="entry name" value="P-loop containing nucleotide triphosphate hydrolases"/>
    <property type="match status" value="1"/>
</dbReference>
<feature type="region of interest" description="Disordered" evidence="1">
    <location>
        <begin position="35"/>
        <end position="62"/>
    </location>
</feature>
<evidence type="ECO:0008006" key="4">
    <source>
        <dbReference type="Google" id="ProtNLM"/>
    </source>
</evidence>
<sequence length="335" mass="37962">MISFNESRYQWYQCNSEQASAQPGVKLTKFIRKKKKKTEKEITMGGSESTPQTKTPPAEFDKSWRETPWDKKELLEKELKELKLSDSKVKYIRILLAGEVGAGKSSFINSVNSVFQRRITTEALVDNAGASGISFTRTYSTYYIRNGQSVLPFVFNDIMGLESGESRGAHQEDIAKAVEGLLKEGHNFNPTASAKNDCKSETNLEDLTNCLVYVIAADKVSMMDDDVFRKMRYIRQKASSLGIPQAVIMTRVDEVCPLVKENLRHIYHSKKIKDKMQECSNSVGVPVSHIFPVKNYHEEIDTKNDMDVLILRALKHIVLTADDLVYRRKSGSEKC</sequence>
<dbReference type="Proteomes" id="UP000694427">
    <property type="component" value="Unplaced"/>
</dbReference>
<reference evidence="2" key="1">
    <citation type="submission" date="2025-08" db="UniProtKB">
        <authorList>
            <consortium name="Ensembl"/>
        </authorList>
    </citation>
    <scope>IDENTIFICATION</scope>
</reference>
<dbReference type="OMA" id="NIDEACP"/>
<dbReference type="PANTHER" id="PTHR14241:SF1">
    <property type="entry name" value="INTERFERON-INDUCED PROTEIN 44-RELATED"/>
    <property type="match status" value="1"/>
</dbReference>
<organism evidence="2 3">
    <name type="scientific">Cyprinus carpio</name>
    <name type="common">Common carp</name>
    <dbReference type="NCBI Taxonomy" id="7962"/>
    <lineage>
        <taxon>Eukaryota</taxon>
        <taxon>Metazoa</taxon>
        <taxon>Chordata</taxon>
        <taxon>Craniata</taxon>
        <taxon>Vertebrata</taxon>
        <taxon>Euteleostomi</taxon>
        <taxon>Actinopterygii</taxon>
        <taxon>Neopterygii</taxon>
        <taxon>Teleostei</taxon>
        <taxon>Ostariophysi</taxon>
        <taxon>Cypriniformes</taxon>
        <taxon>Cyprinidae</taxon>
        <taxon>Cyprininae</taxon>
        <taxon>Cyprinus</taxon>
    </lineage>
</organism>
<keyword evidence="3" id="KW-1185">Reference proteome</keyword>
<evidence type="ECO:0000313" key="3">
    <source>
        <dbReference type="Proteomes" id="UP000694427"/>
    </source>
</evidence>
<feature type="compositionally biased region" description="Polar residues" evidence="1">
    <location>
        <begin position="46"/>
        <end position="55"/>
    </location>
</feature>
<dbReference type="PANTHER" id="PTHR14241">
    <property type="entry name" value="INTERFERON-INDUCED PROTEIN 44"/>
    <property type="match status" value="1"/>
</dbReference>
<protein>
    <recommendedName>
        <fullName evidence="4">Interferon-induced protein 44-like</fullName>
    </recommendedName>
</protein>
<evidence type="ECO:0000313" key="2">
    <source>
        <dbReference type="Ensembl" id="ENSCCRP00010103835.1"/>
    </source>
</evidence>
<dbReference type="Ensembl" id="ENSCCRT00010115370.1">
    <property type="protein sequence ID" value="ENSCCRP00010103835.1"/>
    <property type="gene ID" value="ENSCCRG00010045737.1"/>
</dbReference>
<dbReference type="GO" id="GO:0006955">
    <property type="term" value="P:immune response"/>
    <property type="evidence" value="ECO:0007669"/>
    <property type="project" value="TreeGrafter"/>
</dbReference>
<proteinExistence type="predicted"/>